<organism evidence="4 5">
    <name type="scientific">Fusibacter ferrireducens</name>
    <dbReference type="NCBI Taxonomy" id="2785058"/>
    <lineage>
        <taxon>Bacteria</taxon>
        <taxon>Bacillati</taxon>
        <taxon>Bacillota</taxon>
        <taxon>Clostridia</taxon>
        <taxon>Eubacteriales</taxon>
        <taxon>Eubacteriales Family XII. Incertae Sedis</taxon>
        <taxon>Fusibacter</taxon>
    </lineage>
</organism>
<dbReference type="Pfam" id="PF13191">
    <property type="entry name" value="AAA_16"/>
    <property type="match status" value="1"/>
</dbReference>
<dbReference type="Gene3D" id="1.10.10.10">
    <property type="entry name" value="Winged helix-like DNA-binding domain superfamily/Winged helix DNA-binding domain"/>
    <property type="match status" value="1"/>
</dbReference>
<dbReference type="SUPFAM" id="SSF48452">
    <property type="entry name" value="TPR-like"/>
    <property type="match status" value="3"/>
</dbReference>
<evidence type="ECO:0000259" key="3">
    <source>
        <dbReference type="SMART" id="SM01043"/>
    </source>
</evidence>
<dbReference type="Pfam" id="PF13424">
    <property type="entry name" value="TPR_12"/>
    <property type="match status" value="1"/>
</dbReference>
<accession>A0ABR9ZXB5</accession>
<dbReference type="SUPFAM" id="SSF52540">
    <property type="entry name" value="P-loop containing nucleoside triphosphate hydrolases"/>
    <property type="match status" value="1"/>
</dbReference>
<evidence type="ECO:0000256" key="1">
    <source>
        <dbReference type="ARBA" id="ARBA00022741"/>
    </source>
</evidence>
<reference evidence="4 5" key="1">
    <citation type="submission" date="2020-11" db="EMBL/GenBank/DDBJ databases">
        <title>Fusibacter basophilias sp. nov.</title>
        <authorList>
            <person name="Qiu D."/>
        </authorList>
    </citation>
    <scope>NUCLEOTIDE SEQUENCE [LARGE SCALE GENOMIC DNA]</scope>
    <source>
        <strain evidence="4 5">Q10-2</strain>
    </source>
</reference>
<keyword evidence="1" id="KW-0547">Nucleotide-binding</keyword>
<dbReference type="SMART" id="SM01043">
    <property type="entry name" value="BTAD"/>
    <property type="match status" value="1"/>
</dbReference>
<dbReference type="InterPro" id="IPR027417">
    <property type="entry name" value="P-loop_NTPase"/>
</dbReference>
<gene>
    <name evidence="4" type="ORF">ISU02_18025</name>
</gene>
<keyword evidence="5" id="KW-1185">Reference proteome</keyword>
<evidence type="ECO:0000313" key="4">
    <source>
        <dbReference type="EMBL" id="MBF4695001.1"/>
    </source>
</evidence>
<evidence type="ECO:0000256" key="2">
    <source>
        <dbReference type="ARBA" id="ARBA00022840"/>
    </source>
</evidence>
<dbReference type="Gene3D" id="1.25.40.10">
    <property type="entry name" value="Tetratricopeptide repeat domain"/>
    <property type="match status" value="3"/>
</dbReference>
<dbReference type="EMBL" id="JADKNH010000012">
    <property type="protein sequence ID" value="MBF4695001.1"/>
    <property type="molecule type" value="Genomic_DNA"/>
</dbReference>
<keyword evidence="2" id="KW-0067">ATP-binding</keyword>
<dbReference type="Pfam" id="PF03704">
    <property type="entry name" value="BTAD"/>
    <property type="match status" value="1"/>
</dbReference>
<dbReference type="SMART" id="SM00028">
    <property type="entry name" value="TPR"/>
    <property type="match status" value="4"/>
</dbReference>
<protein>
    <submittedName>
        <fullName evidence="4">AAA family ATPase</fullName>
    </submittedName>
</protein>
<feature type="domain" description="Bacterial transcriptional activator" evidence="3">
    <location>
        <begin position="97"/>
        <end position="227"/>
    </location>
</feature>
<dbReference type="InterPro" id="IPR019734">
    <property type="entry name" value="TPR_rpt"/>
</dbReference>
<sequence length="938" mass="111289">MIKLNLLGKPNIEIDGKAVDISLKKSEAILYYIGVQKRVTRSELVDLIWSDTDEQTAKKNLRNSLYRLKKDLGLDIFQCPNKNIIELDDNCVITSDYDFDELKFLKVYQGKFLESFALKESEKFEQWVMANEATLNQKFMTLGSRFIKSVLEKNDQSLLDQALDIAFIMRQIDEFDEQVTRFLMQLYHLQHQYKPIVEEYQRMKTLLDEEMGILPDKETRELYYELINQRVDEDTAETLFGREPEKELIVKQLDSFIKGKDRRGIVIMGEAGVGKSKLMEESFELFSKQSVYILKANCYQMEEEFSFKPWNEIFVQLAPIIKMASIELSQPIQQMLSRVFPSFIERQENLRMENLETIKLDYLEKIICNLFDDIGCHQKILLGFEDLQWMDQASLKLLISMMLHCKHVTFMGTMRNEYSNKIDQFMAIMHKYSLIKDLILDRFTQEDTYAFIDYLTEGQLDEASKIRIYKETEGNAFFVVEYINSMDEKLNRRIKDILAARFIGISQEAMKILNITAMFFDELEFDLLLKLYAKDPYETIDHLQELKDKFILKEYEGDEDVRYRFTHHKLREYIYEAIPLPKRKILHNKIADTLEEMIVGNKKDVLIFQKLIYHYQAAGNYQKHLKYYLKYLKTYFDFSHELYPEINNQTALQLEHTPDKTFREIAFLIEQEKERSEEIDALEMEYIHMYARYLVRQGHYVTGIKMVEKLIKLAQINHDEDMLWKAYIQWVYYCIQVEDLENMEKVLNWLSEMDRNDKKTSILERLIGIMCMMKGDYEGARMHFERSIEGFEALMNTTKYALNIAAAHNYISETYRRESNFEKALEFVKEAIVICESYNIFRGLSIFNTNAGMIAYSLGQKLLAKQYFENAMDHFDAIDTVWRRSEAECYLAMIYWEEGDNEKAMQFIEAAERHSKIINTPETIKLVNHFKIKMRSVL</sequence>
<comment type="caution">
    <text evidence="4">The sequence shown here is derived from an EMBL/GenBank/DDBJ whole genome shotgun (WGS) entry which is preliminary data.</text>
</comment>
<dbReference type="InterPro" id="IPR041664">
    <property type="entry name" value="AAA_16"/>
</dbReference>
<dbReference type="PANTHER" id="PTHR16305:SF28">
    <property type="entry name" value="GUANYLATE CYCLASE DOMAIN-CONTAINING PROTEIN"/>
    <property type="match status" value="1"/>
</dbReference>
<dbReference type="Gene3D" id="3.40.50.300">
    <property type="entry name" value="P-loop containing nucleotide triphosphate hydrolases"/>
    <property type="match status" value="1"/>
</dbReference>
<dbReference type="InterPro" id="IPR011990">
    <property type="entry name" value="TPR-like_helical_dom_sf"/>
</dbReference>
<name>A0ABR9ZXB5_9FIRM</name>
<evidence type="ECO:0000313" key="5">
    <source>
        <dbReference type="Proteomes" id="UP000614200"/>
    </source>
</evidence>
<dbReference type="RefSeq" id="WP_194703244.1">
    <property type="nucleotide sequence ID" value="NZ_JADKNH010000012.1"/>
</dbReference>
<dbReference type="Proteomes" id="UP000614200">
    <property type="component" value="Unassembled WGS sequence"/>
</dbReference>
<proteinExistence type="predicted"/>
<dbReference type="PANTHER" id="PTHR16305">
    <property type="entry name" value="TESTICULAR SOLUBLE ADENYLYL CYCLASE"/>
    <property type="match status" value="1"/>
</dbReference>
<dbReference type="InterPro" id="IPR036388">
    <property type="entry name" value="WH-like_DNA-bd_sf"/>
</dbReference>
<dbReference type="InterPro" id="IPR005158">
    <property type="entry name" value="BTAD"/>
</dbReference>